<feature type="transmembrane region" description="Helical" evidence="10">
    <location>
        <begin position="927"/>
        <end position="955"/>
    </location>
</feature>
<keyword evidence="10" id="KW-0256">Endoplasmic reticulum</keyword>
<keyword evidence="5 12" id="KW-0808">Transferase</keyword>
<feature type="compositionally biased region" description="Low complexity" evidence="11">
    <location>
        <begin position="445"/>
        <end position="458"/>
    </location>
</feature>
<feature type="compositionally biased region" description="Low complexity" evidence="11">
    <location>
        <begin position="195"/>
        <end position="219"/>
    </location>
</feature>
<feature type="compositionally biased region" description="Basic and acidic residues" evidence="11">
    <location>
        <begin position="563"/>
        <end position="582"/>
    </location>
</feature>
<feature type="region of interest" description="Disordered" evidence="11">
    <location>
        <begin position="417"/>
        <end position="458"/>
    </location>
</feature>
<feature type="compositionally biased region" description="Basic and acidic residues" evidence="11">
    <location>
        <begin position="322"/>
        <end position="349"/>
    </location>
</feature>
<keyword evidence="9 10" id="KW-0472">Membrane</keyword>
<comment type="similarity">
    <text evidence="2 10">Belongs to the class VI-like SAM-binding methyltransferase superfamily. Isoprenylcysteine carboxyl methyltransferase family.</text>
</comment>
<keyword evidence="7 10" id="KW-0812">Transmembrane</keyword>
<evidence type="ECO:0000256" key="9">
    <source>
        <dbReference type="ARBA" id="ARBA00023136"/>
    </source>
</evidence>
<evidence type="ECO:0000256" key="5">
    <source>
        <dbReference type="ARBA" id="ARBA00022679"/>
    </source>
</evidence>
<dbReference type="PROSITE" id="PS51564">
    <property type="entry name" value="SAM_ICMT"/>
    <property type="match status" value="1"/>
</dbReference>
<comment type="caution">
    <text evidence="10">Lacks conserved residue(s) required for the propagation of feature annotation.</text>
</comment>
<evidence type="ECO:0000256" key="11">
    <source>
        <dbReference type="SAM" id="MobiDB-lite"/>
    </source>
</evidence>
<dbReference type="GO" id="GO:0032259">
    <property type="term" value="P:methylation"/>
    <property type="evidence" value="ECO:0007669"/>
    <property type="project" value="UniProtKB-KW"/>
</dbReference>
<feature type="region of interest" description="Disordered" evidence="11">
    <location>
        <begin position="89"/>
        <end position="140"/>
    </location>
</feature>
<proteinExistence type="inferred from homology"/>
<evidence type="ECO:0000256" key="3">
    <source>
        <dbReference type="ARBA" id="ARBA00012151"/>
    </source>
</evidence>
<feature type="compositionally biased region" description="Polar residues" evidence="11">
    <location>
        <begin position="17"/>
        <end position="33"/>
    </location>
</feature>
<keyword evidence="4 10" id="KW-0489">Methyltransferase</keyword>
<evidence type="ECO:0000256" key="6">
    <source>
        <dbReference type="ARBA" id="ARBA00022691"/>
    </source>
</evidence>
<dbReference type="AlphaFoldDB" id="A0A2C6L5Q9"/>
<evidence type="ECO:0000256" key="4">
    <source>
        <dbReference type="ARBA" id="ARBA00022603"/>
    </source>
</evidence>
<comment type="catalytic activity">
    <reaction evidence="10">
        <text>[protein]-C-terminal S-[(2E,6E)-farnesyl]-L-cysteine + S-adenosyl-L-methionine = [protein]-C-terminal S-[(2E,6E)-farnesyl]-L-cysteine methyl ester + S-adenosyl-L-homocysteine</text>
        <dbReference type="Rhea" id="RHEA:21672"/>
        <dbReference type="Rhea" id="RHEA-COMP:12125"/>
        <dbReference type="Rhea" id="RHEA-COMP:12126"/>
        <dbReference type="ChEBI" id="CHEBI:57856"/>
        <dbReference type="ChEBI" id="CHEBI:59789"/>
        <dbReference type="ChEBI" id="CHEBI:90510"/>
        <dbReference type="ChEBI" id="CHEBI:90511"/>
        <dbReference type="EC" id="2.1.1.100"/>
    </reaction>
</comment>
<feature type="region of interest" description="Disordered" evidence="11">
    <location>
        <begin position="195"/>
        <end position="229"/>
    </location>
</feature>
<dbReference type="EC" id="2.1.1.100" evidence="3 10"/>
<evidence type="ECO:0000313" key="12">
    <source>
        <dbReference type="EMBL" id="PHJ22925.1"/>
    </source>
</evidence>
<dbReference type="PANTHER" id="PTHR12714">
    <property type="entry name" value="PROTEIN-S ISOPRENYLCYSTEINE O-METHYLTRANSFERASE"/>
    <property type="match status" value="1"/>
</dbReference>
<dbReference type="OrthoDB" id="333751at2759"/>
<evidence type="ECO:0000256" key="1">
    <source>
        <dbReference type="ARBA" id="ARBA00004141"/>
    </source>
</evidence>
<dbReference type="EMBL" id="MIGC01001411">
    <property type="protein sequence ID" value="PHJ22925.1"/>
    <property type="molecule type" value="Genomic_DNA"/>
</dbReference>
<evidence type="ECO:0000256" key="2">
    <source>
        <dbReference type="ARBA" id="ARBA00009140"/>
    </source>
</evidence>
<dbReference type="RefSeq" id="XP_067924602.1">
    <property type="nucleotide sequence ID" value="XM_068063420.1"/>
</dbReference>
<feature type="compositionally biased region" description="Basic and acidic residues" evidence="11">
    <location>
        <begin position="371"/>
        <end position="388"/>
    </location>
</feature>
<evidence type="ECO:0000256" key="7">
    <source>
        <dbReference type="ARBA" id="ARBA00022692"/>
    </source>
</evidence>
<feature type="region of interest" description="Disordered" evidence="11">
    <location>
        <begin position="1"/>
        <end position="66"/>
    </location>
</feature>
<comment type="subcellular location">
    <subcellularLocation>
        <location evidence="10">Endoplasmic reticulum membrane</location>
        <topology evidence="10">Multi-pass membrane protein</topology>
    </subcellularLocation>
    <subcellularLocation>
        <location evidence="1">Membrane</location>
        <topology evidence="1">Multi-pass membrane protein</topology>
    </subcellularLocation>
</comment>
<accession>A0A2C6L5Q9</accession>
<feature type="transmembrane region" description="Helical" evidence="10">
    <location>
        <begin position="1002"/>
        <end position="1022"/>
    </location>
</feature>
<gene>
    <name evidence="12" type="ORF">CSUI_003222</name>
</gene>
<evidence type="ECO:0000256" key="10">
    <source>
        <dbReference type="RuleBase" id="RU362022"/>
    </source>
</evidence>
<feature type="compositionally biased region" description="Low complexity" evidence="11">
    <location>
        <begin position="54"/>
        <end position="66"/>
    </location>
</feature>
<dbReference type="Proteomes" id="UP000221165">
    <property type="component" value="Unassembled WGS sequence"/>
</dbReference>
<dbReference type="VEuPathDB" id="ToxoDB:CSUI_003222"/>
<dbReference type="GeneID" id="94426631"/>
<feature type="compositionally biased region" description="Basic and acidic residues" evidence="11">
    <location>
        <begin position="429"/>
        <end position="444"/>
    </location>
</feature>
<keyword evidence="13" id="KW-1185">Reference proteome</keyword>
<reference evidence="12 13" key="1">
    <citation type="journal article" date="2017" name="Int. J. Parasitol.">
        <title>The genome of the protozoan parasite Cystoisospora suis and a reverse vaccinology approach to identify vaccine candidates.</title>
        <authorList>
            <person name="Palmieri N."/>
            <person name="Shrestha A."/>
            <person name="Ruttkowski B."/>
            <person name="Beck T."/>
            <person name="Vogl C."/>
            <person name="Tomley F."/>
            <person name="Blake D.P."/>
            <person name="Joachim A."/>
        </authorList>
    </citation>
    <scope>NUCLEOTIDE SEQUENCE [LARGE SCALE GENOMIC DNA]</scope>
    <source>
        <strain evidence="12 13">Wien I</strain>
    </source>
</reference>
<name>A0A2C6L5Q9_9APIC</name>
<keyword evidence="8 10" id="KW-1133">Transmembrane helix</keyword>
<sequence length="1073" mass="118774">MSADARDVRRRKMELPTFTSRSHSYRCTATSPDGSGCLSSLDPGRTSSEDNHESVSSPRFSSRNSSLPVAFRGRSVVHPAAQRSDLETQYTSLLRAPSTPPSSTPRLSRSRPDCCSLLRDRPGRNSASQEPSSEGTSGPFLTFTCSRDIVGDKRSRGLKLRRASSSSKVISSSCPSPHLLRCLESCESDSCLLSNRSDTTSSSSVSSHSSRSVSRSPLPRTSPPSTSPCGGGRCARLVLLACGALLGLVCGLVTDAEPLSSPGTHTVSFCPSFHMASSSSPYSLVFPLHGSPLLWKRQLIAAFQLLYPLSLSLPLYRGSHSQEEDRELHTAEQHDMRSDDSGRGHRTGDKSCTQDGRPSEGCTDLKGGVKQHQEGHGEKVAGRREPRETALEDKWSYCHGAKRNVYEYGQAESAGVIERPPVPSCSESYSEHVSGDDTDLHRDSSSTSFPCTPPTTSSSSPPSYFFFLTPPSSFFLPTLSSFPELVANLSWLFMIVSALLPKRSIQESHAPSTSFLSQSAEPGVSSLYSSLRPSRYPGLSLKASRKREQQRREGDKQGSAVEEQERKRRDSESETKQGRLKPKERSYISMFRKNGEEKLKVTAVRKGRRSSVEIDPLVYPGFIESISLFFLSFSCSFFMAQSLFGCGPLLLQLEGLYLLLVTTHHLTEYLFVFYFHPDQLSIDSFLLNNTPVYACAILLSVCELRAKPRLFPHFFRSSVGPDFTQETSLVLLTSCCGSSQRLVPWKNLLVSLLHNGSVNLIGGSVYTMLSLMIPEGFLETTKGHRGAGGVDGKRRSSSERLLLNNLTKSVKEQDLCEISCHPGFKRHDRILTSHASSYNQLLPTPSFSTSSSFISNPLAEFQRTHCSSCPYPIGCTPRPLTCCSLAPFSVFAYKEEGERKIGATGVCLRDDFDDVMFPSEADGVVSLVVPFVFLLSFLLGLVLAASGLFLRLLAFVTARENFTHKIAKKKLPSHHLITHGVYGVFRHPAYTGWFYWAVGSQFLLGNVICVLLFAGLSFRFFLERIVYEERLLEQMFPREYAAYRRDTPRLGIPFLQRAVTRWQLDERRANHLV</sequence>
<dbReference type="GO" id="GO:0005789">
    <property type="term" value="C:endoplasmic reticulum membrane"/>
    <property type="evidence" value="ECO:0007669"/>
    <property type="project" value="UniProtKB-SubCell"/>
</dbReference>
<feature type="region of interest" description="Disordered" evidence="11">
    <location>
        <begin position="322"/>
        <end position="388"/>
    </location>
</feature>
<evidence type="ECO:0000313" key="13">
    <source>
        <dbReference type="Proteomes" id="UP000221165"/>
    </source>
</evidence>
<organism evidence="12 13">
    <name type="scientific">Cystoisospora suis</name>
    <dbReference type="NCBI Taxonomy" id="483139"/>
    <lineage>
        <taxon>Eukaryota</taxon>
        <taxon>Sar</taxon>
        <taxon>Alveolata</taxon>
        <taxon>Apicomplexa</taxon>
        <taxon>Conoidasida</taxon>
        <taxon>Coccidia</taxon>
        <taxon>Eucoccidiorida</taxon>
        <taxon>Eimeriorina</taxon>
        <taxon>Sarcocystidae</taxon>
        <taxon>Cystoisospora</taxon>
    </lineage>
</organism>
<dbReference type="Pfam" id="PF04140">
    <property type="entry name" value="ICMT"/>
    <property type="match status" value="1"/>
</dbReference>
<feature type="compositionally biased region" description="Basic and acidic residues" evidence="11">
    <location>
        <begin position="546"/>
        <end position="556"/>
    </location>
</feature>
<dbReference type="InterPro" id="IPR025770">
    <property type="entry name" value="PPMT_MeTrfase"/>
</dbReference>
<dbReference type="PANTHER" id="PTHR12714:SF9">
    <property type="entry name" value="PROTEIN-S-ISOPRENYLCYSTEINE O-METHYLTRANSFERASE"/>
    <property type="match status" value="1"/>
</dbReference>
<protein>
    <recommendedName>
        <fullName evidence="3 10">Protein-S-isoprenylcysteine O-methyltransferase</fullName>
        <ecNumber evidence="3 10">2.1.1.100</ecNumber>
    </recommendedName>
</protein>
<evidence type="ECO:0000256" key="8">
    <source>
        <dbReference type="ARBA" id="ARBA00022989"/>
    </source>
</evidence>
<feature type="compositionally biased region" description="Polar residues" evidence="11">
    <location>
        <begin position="125"/>
        <end position="136"/>
    </location>
</feature>
<comment type="caution">
    <text evidence="12">The sequence shown here is derived from an EMBL/GenBank/DDBJ whole genome shotgun (WGS) entry which is preliminary data.</text>
</comment>
<dbReference type="Gene3D" id="1.20.120.1630">
    <property type="match status" value="1"/>
</dbReference>
<keyword evidence="6 10" id="KW-0949">S-adenosyl-L-methionine</keyword>
<dbReference type="GO" id="GO:0004671">
    <property type="term" value="F:protein C-terminal S-isoprenylcysteine carboxyl O-methyltransferase activity"/>
    <property type="evidence" value="ECO:0007669"/>
    <property type="project" value="UniProtKB-EC"/>
</dbReference>
<dbReference type="InterPro" id="IPR007269">
    <property type="entry name" value="ICMT_MeTrfase"/>
</dbReference>
<feature type="region of interest" description="Disordered" evidence="11">
    <location>
        <begin position="537"/>
        <end position="582"/>
    </location>
</feature>